<protein>
    <submittedName>
        <fullName evidence="8">Alpha/beta fold hydrolase</fullName>
    </submittedName>
</protein>
<keyword evidence="6" id="KW-1133">Transmembrane helix</keyword>
<dbReference type="InterPro" id="IPR027417">
    <property type="entry name" value="P-loop_NTPase"/>
</dbReference>
<feature type="transmembrane region" description="Helical" evidence="6">
    <location>
        <begin position="593"/>
        <end position="616"/>
    </location>
</feature>
<accession>A0ABV6P613</accession>
<keyword evidence="3" id="KW-0547">Nucleotide-binding</keyword>
<dbReference type="SUPFAM" id="SSF52540">
    <property type="entry name" value="P-loop containing nucleoside triphosphate hydrolases"/>
    <property type="match status" value="1"/>
</dbReference>
<dbReference type="PANTHER" id="PTHR43335:SF4">
    <property type="entry name" value="ABC TRANSPORTER, ATP-BINDING PROTEIN"/>
    <property type="match status" value="1"/>
</dbReference>
<keyword evidence="2" id="KW-0813">Transport</keyword>
<gene>
    <name evidence="8" type="ORF">ACFFHU_30570</name>
</gene>
<dbReference type="Pfam" id="PF02129">
    <property type="entry name" value="Peptidase_S15"/>
    <property type="match status" value="1"/>
</dbReference>
<evidence type="ECO:0000256" key="6">
    <source>
        <dbReference type="SAM" id="Phobius"/>
    </source>
</evidence>
<dbReference type="Gene3D" id="3.40.50.1820">
    <property type="entry name" value="alpha/beta hydrolase"/>
    <property type="match status" value="2"/>
</dbReference>
<dbReference type="SMART" id="SM00382">
    <property type="entry name" value="AAA"/>
    <property type="match status" value="1"/>
</dbReference>
<dbReference type="InterPro" id="IPR029058">
    <property type="entry name" value="AB_hydrolase_fold"/>
</dbReference>
<name>A0ABV6P613_9ACTN</name>
<keyword evidence="4 8" id="KW-0378">Hydrolase</keyword>
<evidence type="ECO:0000256" key="3">
    <source>
        <dbReference type="ARBA" id="ARBA00022741"/>
    </source>
</evidence>
<comment type="caution">
    <text evidence="8">The sequence shown here is derived from an EMBL/GenBank/DDBJ whole genome shotgun (WGS) entry which is preliminary data.</text>
</comment>
<dbReference type="InterPro" id="IPR000383">
    <property type="entry name" value="Xaa-Pro-like_dom"/>
</dbReference>
<reference evidence="8 9" key="1">
    <citation type="submission" date="2024-09" db="EMBL/GenBank/DDBJ databases">
        <authorList>
            <person name="Sun Q."/>
            <person name="Mori K."/>
        </authorList>
    </citation>
    <scope>NUCLEOTIDE SEQUENCE [LARGE SCALE GENOMIC DNA]</scope>
    <source>
        <strain evidence="8 9">TBRC 2205</strain>
    </source>
</reference>
<dbReference type="Gene3D" id="3.40.50.300">
    <property type="entry name" value="P-loop containing nucleotide triphosphate hydrolases"/>
    <property type="match status" value="1"/>
</dbReference>
<evidence type="ECO:0000313" key="8">
    <source>
        <dbReference type="EMBL" id="MFC0568469.1"/>
    </source>
</evidence>
<dbReference type="SMART" id="SM00939">
    <property type="entry name" value="PepX_C"/>
    <property type="match status" value="1"/>
</dbReference>
<sequence length="938" mass="96918">MPTAARLRRALPRITARRAVAAAAVTALLAGLVTWAAWPDRSTVTGADARLTVRSGPSGTEPVDLDTRFYLPRGASAARPVPAVLLAHGFGGTKDSVRSDAENLANRGYAVLTWTARGFGRSGGQIHLDSPDYEVRDASRLLDWLAARPEVRRDAAGDPRVGVVGGSYGGALALLLAAQDPRVDAIVPMITWNDLARSFLPESAGRPVTDGVFKKGWAGVFFGGDSGVTAGGPAGAGAAGGPPGAAATADPSCGRFAQDVCQAYLKLATTGRADPAAVALLRRSSPAPVLGRIKAPTLLVQGEADTLFPLSEADANARGIAAAGTPVRVAWYTGGHDGGAGPQNDQDRVNYLTAQWLDHYVKGTGATPGTGFTWSRLAGFDALDRGLVATGYSTDRYPGLTGSASRPVGLAGPAQRIANPPGGNPAAISALPGLGGLSSAAGAAGGLGGALSGTDLPGQHARFESAPLAEAVDVAGEPTVSIRAASPTGEAVLFVKLYDVDPKGVATLPEGLVAPVRLTGLPTDLAAARPVTVTLPAIVRRIEAGHRLRIAVATSDQAYATPAQPAVYAVALGGDAVTLPTLSGTPIATPAVVWRWVLAALVAALLLGLAGTVLFLRLRSRRRADSVHPEYASVPLVVRGLRKEYADGFVAVSRVDFEVHPGQVVGLLGPNGAGKTTTLRVLMGLTRPTAGELYVFGHRLVPGSPVLSRIGALVEGPGFLPHLSGVENLRAYWRATGRPLADAHLDEALRIAGLGDSVRRRVRTYSHGMRQRLAIAQAMLGLPEVLVLDEPTDGLDPPQIAEMRRVLQRYATGGRAVLVSSHLLAEVEQTCTHAVVVNKGRVVASGPVADIVGDSPSVRFDVSDPAAARAVLDRMAGVRVLPDGDGALVVDTNGTARSEVVAELVRAGVGVDRVVPRRRLEDAFLALVGENSRGSGDR</sequence>
<dbReference type="SUPFAM" id="SSF49785">
    <property type="entry name" value="Galactose-binding domain-like"/>
    <property type="match status" value="1"/>
</dbReference>
<keyword evidence="9" id="KW-1185">Reference proteome</keyword>
<organism evidence="8 9">
    <name type="scientific">Plantactinospora siamensis</name>
    <dbReference type="NCBI Taxonomy" id="555372"/>
    <lineage>
        <taxon>Bacteria</taxon>
        <taxon>Bacillati</taxon>
        <taxon>Actinomycetota</taxon>
        <taxon>Actinomycetes</taxon>
        <taxon>Micromonosporales</taxon>
        <taxon>Micromonosporaceae</taxon>
        <taxon>Plantactinospora</taxon>
    </lineage>
</organism>
<dbReference type="InterPro" id="IPR003593">
    <property type="entry name" value="AAA+_ATPase"/>
</dbReference>
<dbReference type="Pfam" id="PF00005">
    <property type="entry name" value="ABC_tran"/>
    <property type="match status" value="1"/>
</dbReference>
<dbReference type="InterPro" id="IPR008979">
    <property type="entry name" value="Galactose-bd-like_sf"/>
</dbReference>
<keyword evidence="6" id="KW-0472">Membrane</keyword>
<dbReference type="RefSeq" id="WP_377343974.1">
    <property type="nucleotide sequence ID" value="NZ_JBHLUE010000034.1"/>
</dbReference>
<evidence type="ECO:0000256" key="5">
    <source>
        <dbReference type="ARBA" id="ARBA00022840"/>
    </source>
</evidence>
<dbReference type="EMBL" id="JBHLUE010000034">
    <property type="protein sequence ID" value="MFC0568469.1"/>
    <property type="molecule type" value="Genomic_DNA"/>
</dbReference>
<evidence type="ECO:0000256" key="2">
    <source>
        <dbReference type="ARBA" id="ARBA00022448"/>
    </source>
</evidence>
<evidence type="ECO:0000256" key="4">
    <source>
        <dbReference type="ARBA" id="ARBA00022801"/>
    </source>
</evidence>
<dbReference type="InterPro" id="IPR013736">
    <property type="entry name" value="Xaa-Pro_dipept_C"/>
</dbReference>
<evidence type="ECO:0000256" key="1">
    <source>
        <dbReference type="ARBA" id="ARBA00005417"/>
    </source>
</evidence>
<evidence type="ECO:0000313" key="9">
    <source>
        <dbReference type="Proteomes" id="UP001589894"/>
    </source>
</evidence>
<dbReference type="InterPro" id="IPR017871">
    <property type="entry name" value="ABC_transporter-like_CS"/>
</dbReference>
<dbReference type="GO" id="GO:0016787">
    <property type="term" value="F:hydrolase activity"/>
    <property type="evidence" value="ECO:0007669"/>
    <property type="project" value="UniProtKB-KW"/>
</dbReference>
<evidence type="ECO:0000259" key="7">
    <source>
        <dbReference type="PROSITE" id="PS50893"/>
    </source>
</evidence>
<dbReference type="SUPFAM" id="SSF53474">
    <property type="entry name" value="alpha/beta-Hydrolases"/>
    <property type="match status" value="1"/>
</dbReference>
<keyword evidence="6" id="KW-0812">Transmembrane</keyword>
<dbReference type="Gene3D" id="2.60.120.260">
    <property type="entry name" value="Galactose-binding domain-like"/>
    <property type="match status" value="1"/>
</dbReference>
<comment type="similarity">
    <text evidence="1">Belongs to the ABC transporter superfamily.</text>
</comment>
<keyword evidence="5" id="KW-0067">ATP-binding</keyword>
<dbReference type="Proteomes" id="UP001589894">
    <property type="component" value="Unassembled WGS sequence"/>
</dbReference>
<dbReference type="PROSITE" id="PS00211">
    <property type="entry name" value="ABC_TRANSPORTER_1"/>
    <property type="match status" value="1"/>
</dbReference>
<dbReference type="InterPro" id="IPR003439">
    <property type="entry name" value="ABC_transporter-like_ATP-bd"/>
</dbReference>
<dbReference type="PROSITE" id="PS50893">
    <property type="entry name" value="ABC_TRANSPORTER_2"/>
    <property type="match status" value="1"/>
</dbReference>
<feature type="domain" description="ABC transporter" evidence="7">
    <location>
        <begin position="636"/>
        <end position="864"/>
    </location>
</feature>
<dbReference type="PANTHER" id="PTHR43335">
    <property type="entry name" value="ABC TRANSPORTER, ATP-BINDING PROTEIN"/>
    <property type="match status" value="1"/>
</dbReference>
<proteinExistence type="inferred from homology"/>
<dbReference type="Pfam" id="PF08530">
    <property type="entry name" value="PepX_C"/>
    <property type="match status" value="1"/>
</dbReference>